<accession>A0A250WQ77</accession>
<feature type="region of interest" description="Disordered" evidence="2">
    <location>
        <begin position="701"/>
        <end position="728"/>
    </location>
</feature>
<feature type="region of interest" description="Disordered" evidence="2">
    <location>
        <begin position="563"/>
        <end position="584"/>
    </location>
</feature>
<reference evidence="3 4" key="1">
    <citation type="submission" date="2017-08" db="EMBL/GenBank/DDBJ databases">
        <title>Acidophilic green algal genome provides insights into adaptation to an acidic environment.</title>
        <authorList>
            <person name="Hirooka S."/>
            <person name="Hirose Y."/>
            <person name="Kanesaki Y."/>
            <person name="Higuchi S."/>
            <person name="Fujiwara T."/>
            <person name="Onuma R."/>
            <person name="Era A."/>
            <person name="Ohbayashi R."/>
            <person name="Uzuka A."/>
            <person name="Nozaki H."/>
            <person name="Yoshikawa H."/>
            <person name="Miyagishima S.Y."/>
        </authorList>
    </citation>
    <scope>NUCLEOTIDE SEQUENCE [LARGE SCALE GENOMIC DNA]</scope>
    <source>
        <strain evidence="3 4">NIES-2499</strain>
    </source>
</reference>
<evidence type="ECO:0000313" key="4">
    <source>
        <dbReference type="Proteomes" id="UP000232323"/>
    </source>
</evidence>
<dbReference type="EMBL" id="BEGY01000002">
    <property type="protein sequence ID" value="GAX72973.1"/>
    <property type="molecule type" value="Genomic_DNA"/>
</dbReference>
<proteinExistence type="predicted"/>
<feature type="region of interest" description="Disordered" evidence="2">
    <location>
        <begin position="461"/>
        <end position="504"/>
    </location>
</feature>
<feature type="compositionally biased region" description="Polar residues" evidence="2">
    <location>
        <begin position="653"/>
        <end position="678"/>
    </location>
</feature>
<feature type="region of interest" description="Disordered" evidence="2">
    <location>
        <begin position="372"/>
        <end position="441"/>
    </location>
</feature>
<feature type="coiled-coil region" evidence="1">
    <location>
        <begin position="30"/>
        <end position="65"/>
    </location>
</feature>
<feature type="compositionally biased region" description="Low complexity" evidence="2">
    <location>
        <begin position="248"/>
        <end position="266"/>
    </location>
</feature>
<feature type="compositionally biased region" description="Low complexity" evidence="2">
    <location>
        <begin position="475"/>
        <end position="494"/>
    </location>
</feature>
<dbReference type="STRING" id="1157962.A0A250WQ77"/>
<organism evidence="3 4">
    <name type="scientific">Chlamydomonas eustigma</name>
    <dbReference type="NCBI Taxonomy" id="1157962"/>
    <lineage>
        <taxon>Eukaryota</taxon>
        <taxon>Viridiplantae</taxon>
        <taxon>Chlorophyta</taxon>
        <taxon>core chlorophytes</taxon>
        <taxon>Chlorophyceae</taxon>
        <taxon>CS clade</taxon>
        <taxon>Chlamydomonadales</taxon>
        <taxon>Chlamydomonadaceae</taxon>
        <taxon>Chlamydomonas</taxon>
    </lineage>
</organism>
<feature type="compositionally biased region" description="Polar residues" evidence="2">
    <location>
        <begin position="563"/>
        <end position="578"/>
    </location>
</feature>
<keyword evidence="1" id="KW-0175">Coiled coil</keyword>
<gene>
    <name evidence="3" type="ORF">CEUSTIGMA_g426.t1</name>
</gene>
<keyword evidence="4" id="KW-1185">Reference proteome</keyword>
<feature type="region of interest" description="Disordered" evidence="2">
    <location>
        <begin position="528"/>
        <end position="551"/>
    </location>
</feature>
<evidence type="ECO:0000313" key="3">
    <source>
        <dbReference type="EMBL" id="GAX72973.1"/>
    </source>
</evidence>
<name>A0A250WQ77_9CHLO</name>
<protein>
    <submittedName>
        <fullName evidence="3">Uncharacterized protein</fullName>
    </submittedName>
</protein>
<feature type="region of interest" description="Disordered" evidence="2">
    <location>
        <begin position="653"/>
        <end position="684"/>
    </location>
</feature>
<sequence>MRLSTSYQLSSSRHAPLQKYFRAFKSRHMLQALRAIAEEREQQRQQELNKQRSLLTRKLKQQAKDVLLALYAQGQYGRTRDRILLGKGLPQAQACEESPAIDPLLWKAVMQLGLDPVQILLSAGLSSKKLQLVLKASGHVTPTMCDLQLGGATENHPIRPVSISCCKSGSTCTTTHSSMHGTTSTGLSSAMSLASEESGMSGFSVISLKDDIPSAALNTRYSGQLSKQRRHTEPALKIQELVENRQHSNSATGSSASATGSNTSGTLQVDQEVPEGTALQNDGSNCRQPLRRMVSTCNLDLKLLHVGQDPDIHLVRQQQQQYLPPCRIVRRFESTPHPVPLELSSALSSDAVHSNQTCTNSSITAEMVNVRSTSEPGGAVTSKAPCSTSGTGGAVPSKVPSRTSEPGGAVPSKATSSTSETRGGVPSKAPSSTSGTGGAVPSKATSILDFLAKATEFENVTSTKVTSEKSACNTSTPSPLVSSSSDASNAKPPSQTLRVPAGCPGTNNSANIMITAAASLPADLELHSKEKSQQEQLGALSSNPRKEALGLPRRTVSLPTELLSSQTPLHVQPSSLKKSPNIDPKMHHGAIIPSWKSKAMNTSTSKSILNGMPYSLKLPESKDVTPDAVYKSLLFPPLALGTQNSVLHSKCQVSNEKNPVQDRNPSTSTNIISAGTNSKQHEWVERTEKLLPALRNRRHSSYGELSNRDDHQDHPKPNRPQVSLQQREDKVLHPAFQLYLSEVKKRNERKVESARASVGPKAAYDELGIKKTVAQRVGEGHAKRVTGLRSALQEMTLASGC</sequence>
<feature type="region of interest" description="Disordered" evidence="2">
    <location>
        <begin position="245"/>
        <end position="267"/>
    </location>
</feature>
<feature type="compositionally biased region" description="Basic and acidic residues" evidence="2">
    <location>
        <begin position="706"/>
        <end position="716"/>
    </location>
</feature>
<feature type="compositionally biased region" description="Polar residues" evidence="2">
    <location>
        <begin position="461"/>
        <end position="474"/>
    </location>
</feature>
<feature type="compositionally biased region" description="Polar residues" evidence="2">
    <location>
        <begin position="534"/>
        <end position="543"/>
    </location>
</feature>
<dbReference type="AlphaFoldDB" id="A0A250WQ77"/>
<comment type="caution">
    <text evidence="3">The sequence shown here is derived from an EMBL/GenBank/DDBJ whole genome shotgun (WGS) entry which is preliminary data.</text>
</comment>
<evidence type="ECO:0000256" key="1">
    <source>
        <dbReference type="SAM" id="Coils"/>
    </source>
</evidence>
<dbReference type="Proteomes" id="UP000232323">
    <property type="component" value="Unassembled WGS sequence"/>
</dbReference>
<evidence type="ECO:0000256" key="2">
    <source>
        <dbReference type="SAM" id="MobiDB-lite"/>
    </source>
</evidence>